<evidence type="ECO:0000256" key="13">
    <source>
        <dbReference type="SAM" id="Phobius"/>
    </source>
</evidence>
<keyword evidence="6 13" id="KW-0812">Transmembrane</keyword>
<dbReference type="InterPro" id="IPR008915">
    <property type="entry name" value="Peptidase_M50"/>
</dbReference>
<evidence type="ECO:0000256" key="3">
    <source>
        <dbReference type="ARBA" id="ARBA00007931"/>
    </source>
</evidence>
<feature type="transmembrane region" description="Helical" evidence="13">
    <location>
        <begin position="161"/>
        <end position="182"/>
    </location>
</feature>
<keyword evidence="10 13" id="KW-1133">Transmembrane helix</keyword>
<organism evidence="15 16">
    <name type="scientific">candidate division WWE3 bacterium GW2011_GWA1_46_21</name>
    <dbReference type="NCBI Taxonomy" id="1619107"/>
    <lineage>
        <taxon>Bacteria</taxon>
        <taxon>Katanobacteria</taxon>
    </lineage>
</organism>
<sequence>MLFLMLAGTLIVSISVHEFAHAYIANKLGDPTPKAMGRVTLNPKAHLDPMGTLLLLVAGFGWGKPVMFDPTYLKNPKRDAAIISFAGPASNFLLAVTLAWLINFLPREAGLASLFQLVVYYNLVLGIFNLIPLHPLDGFKVVYGLLPAGLAMQWMQMAPYGIWILLFLVFTRATGAIINPVLDFAMRALGL</sequence>
<evidence type="ECO:0000256" key="2">
    <source>
        <dbReference type="ARBA" id="ARBA00004651"/>
    </source>
</evidence>
<keyword evidence="8" id="KW-0378">Hydrolase</keyword>
<keyword evidence="7" id="KW-0479">Metal-binding</keyword>
<keyword evidence="11" id="KW-0482">Metalloprotease</keyword>
<dbReference type="Proteomes" id="UP000034732">
    <property type="component" value="Unassembled WGS sequence"/>
</dbReference>
<proteinExistence type="inferred from homology"/>
<accession>A0A0G1PCF8</accession>
<keyword evidence="9" id="KW-0862">Zinc</keyword>
<dbReference type="InterPro" id="IPR052348">
    <property type="entry name" value="Metallopeptidase_M50B"/>
</dbReference>
<comment type="cofactor">
    <cofactor evidence="1">
        <name>Zn(2+)</name>
        <dbReference type="ChEBI" id="CHEBI:29105"/>
    </cofactor>
</comment>
<evidence type="ECO:0000256" key="6">
    <source>
        <dbReference type="ARBA" id="ARBA00022692"/>
    </source>
</evidence>
<name>A0A0G1PCF8_UNCKA</name>
<dbReference type="EMBL" id="LCMF01000025">
    <property type="protein sequence ID" value="KKU30357.1"/>
    <property type="molecule type" value="Genomic_DNA"/>
</dbReference>
<feature type="domain" description="Peptidase M50" evidence="14">
    <location>
        <begin position="108"/>
        <end position="147"/>
    </location>
</feature>
<keyword evidence="12 13" id="KW-0472">Membrane</keyword>
<evidence type="ECO:0000313" key="15">
    <source>
        <dbReference type="EMBL" id="KKU30357.1"/>
    </source>
</evidence>
<protein>
    <submittedName>
        <fullName evidence="15">Peptidase M50</fullName>
    </submittedName>
</protein>
<evidence type="ECO:0000256" key="7">
    <source>
        <dbReference type="ARBA" id="ARBA00022723"/>
    </source>
</evidence>
<evidence type="ECO:0000256" key="8">
    <source>
        <dbReference type="ARBA" id="ARBA00022801"/>
    </source>
</evidence>
<evidence type="ECO:0000256" key="12">
    <source>
        <dbReference type="ARBA" id="ARBA00023136"/>
    </source>
</evidence>
<dbReference type="AlphaFoldDB" id="A0A0G1PCF8"/>
<keyword evidence="5" id="KW-0645">Protease</keyword>
<comment type="similarity">
    <text evidence="3">Belongs to the peptidase M50B family.</text>
</comment>
<gene>
    <name evidence="15" type="ORF">UX44_C0025G0009</name>
</gene>
<dbReference type="GO" id="GO:0046872">
    <property type="term" value="F:metal ion binding"/>
    <property type="evidence" value="ECO:0007669"/>
    <property type="project" value="UniProtKB-KW"/>
</dbReference>
<dbReference type="Pfam" id="PF02163">
    <property type="entry name" value="Peptidase_M50"/>
    <property type="match status" value="2"/>
</dbReference>
<evidence type="ECO:0000259" key="14">
    <source>
        <dbReference type="Pfam" id="PF02163"/>
    </source>
</evidence>
<dbReference type="GO" id="GO:0006508">
    <property type="term" value="P:proteolysis"/>
    <property type="evidence" value="ECO:0007669"/>
    <property type="project" value="UniProtKB-KW"/>
</dbReference>
<dbReference type="InterPro" id="IPR044537">
    <property type="entry name" value="Rip2-like"/>
</dbReference>
<feature type="transmembrane region" description="Helical" evidence="13">
    <location>
        <begin position="80"/>
        <end position="102"/>
    </location>
</feature>
<feature type="domain" description="Peptidase M50" evidence="14">
    <location>
        <begin position="8"/>
        <end position="105"/>
    </location>
</feature>
<dbReference type="PANTHER" id="PTHR35864:SF1">
    <property type="entry name" value="ZINC METALLOPROTEASE YWHC-RELATED"/>
    <property type="match status" value="1"/>
</dbReference>
<evidence type="ECO:0000256" key="10">
    <source>
        <dbReference type="ARBA" id="ARBA00022989"/>
    </source>
</evidence>
<dbReference type="GO" id="GO:0008237">
    <property type="term" value="F:metallopeptidase activity"/>
    <property type="evidence" value="ECO:0007669"/>
    <property type="project" value="UniProtKB-KW"/>
</dbReference>
<evidence type="ECO:0000256" key="4">
    <source>
        <dbReference type="ARBA" id="ARBA00022475"/>
    </source>
</evidence>
<evidence type="ECO:0000256" key="1">
    <source>
        <dbReference type="ARBA" id="ARBA00001947"/>
    </source>
</evidence>
<comment type="subcellular location">
    <subcellularLocation>
        <location evidence="2">Cell membrane</location>
        <topology evidence="2">Multi-pass membrane protein</topology>
    </subcellularLocation>
</comment>
<dbReference type="PANTHER" id="PTHR35864">
    <property type="entry name" value="ZINC METALLOPROTEASE MJ0611-RELATED"/>
    <property type="match status" value="1"/>
</dbReference>
<comment type="caution">
    <text evidence="15">The sequence shown here is derived from an EMBL/GenBank/DDBJ whole genome shotgun (WGS) entry which is preliminary data.</text>
</comment>
<feature type="transmembrane region" description="Helical" evidence="13">
    <location>
        <begin position="114"/>
        <end position="131"/>
    </location>
</feature>
<dbReference type="GO" id="GO:0005886">
    <property type="term" value="C:plasma membrane"/>
    <property type="evidence" value="ECO:0007669"/>
    <property type="project" value="UniProtKB-SubCell"/>
</dbReference>
<evidence type="ECO:0000256" key="9">
    <source>
        <dbReference type="ARBA" id="ARBA00022833"/>
    </source>
</evidence>
<reference evidence="15 16" key="1">
    <citation type="journal article" date="2015" name="Nature">
        <title>rRNA introns, odd ribosomes, and small enigmatic genomes across a large radiation of phyla.</title>
        <authorList>
            <person name="Brown C.T."/>
            <person name="Hug L.A."/>
            <person name="Thomas B.C."/>
            <person name="Sharon I."/>
            <person name="Castelle C.J."/>
            <person name="Singh A."/>
            <person name="Wilkins M.J."/>
            <person name="Williams K.H."/>
            <person name="Banfield J.F."/>
        </authorList>
    </citation>
    <scope>NUCLEOTIDE SEQUENCE [LARGE SCALE GENOMIC DNA]</scope>
</reference>
<dbReference type="CDD" id="cd06158">
    <property type="entry name" value="S2P-M50_like_1"/>
    <property type="match status" value="1"/>
</dbReference>
<keyword evidence="4" id="KW-1003">Cell membrane</keyword>
<evidence type="ECO:0000256" key="5">
    <source>
        <dbReference type="ARBA" id="ARBA00022670"/>
    </source>
</evidence>
<evidence type="ECO:0000313" key="16">
    <source>
        <dbReference type="Proteomes" id="UP000034732"/>
    </source>
</evidence>
<evidence type="ECO:0000256" key="11">
    <source>
        <dbReference type="ARBA" id="ARBA00023049"/>
    </source>
</evidence>